<dbReference type="InterPro" id="IPR051031">
    <property type="entry name" value="RING-box_E3_Ubiquitin_Ligase"/>
</dbReference>
<proteinExistence type="predicted"/>
<dbReference type="Pfam" id="PF13639">
    <property type="entry name" value="zf-RING_2"/>
    <property type="match status" value="1"/>
</dbReference>
<dbReference type="PANTHER" id="PTHR11210">
    <property type="entry name" value="RING BOX"/>
    <property type="match status" value="1"/>
</dbReference>
<keyword evidence="1" id="KW-0479">Metal-binding</keyword>
<name>A0A481Z5G5_9VIRU</name>
<feature type="domain" description="RING-type" evidence="6">
    <location>
        <begin position="69"/>
        <end position="92"/>
    </location>
</feature>
<gene>
    <name evidence="7" type="ORF">LCPAC101_01830</name>
</gene>
<accession>A0A481Z5G5</accession>
<sequence length="182" mass="20705">MSDSPSIIKNLKVKICAICRNGLDERCIECDVLCVQKTPCQHPTHSDCKGHFVNPITKQECTIVGNACCSHMYHYNCIDRWLKKRQCCPLCNLPWILSRGLSLQERAAASWMSQPLKILEYALGDVELDQKVNNILIQHQPMYLRGIDISEDKKKIIARLFSDSLDVSYLEKLLATKKAGIK</sequence>
<dbReference type="GO" id="GO:0008270">
    <property type="term" value="F:zinc ion binding"/>
    <property type="evidence" value="ECO:0007669"/>
    <property type="project" value="UniProtKB-KW"/>
</dbReference>
<reference evidence="7" key="1">
    <citation type="journal article" date="2019" name="MBio">
        <title>Virus Genomes from Deep Sea Sediments Expand the Ocean Megavirome and Support Independent Origins of Viral Gigantism.</title>
        <authorList>
            <person name="Backstrom D."/>
            <person name="Yutin N."/>
            <person name="Jorgensen S.L."/>
            <person name="Dharamshi J."/>
            <person name="Homa F."/>
            <person name="Zaremba-Niedwiedzka K."/>
            <person name="Spang A."/>
            <person name="Wolf Y.I."/>
            <person name="Koonin E.V."/>
            <person name="Ettema T.J."/>
        </authorList>
    </citation>
    <scope>NUCLEOTIDE SEQUENCE</scope>
</reference>
<keyword evidence="4" id="KW-0862">Zinc</keyword>
<organism evidence="7">
    <name type="scientific">Pithovirus LCPAC101</name>
    <dbReference type="NCBI Taxonomy" id="2506586"/>
    <lineage>
        <taxon>Viruses</taxon>
        <taxon>Pithoviruses</taxon>
    </lineage>
</organism>
<evidence type="ECO:0000259" key="6">
    <source>
        <dbReference type="PROSITE" id="PS50089"/>
    </source>
</evidence>
<dbReference type="SUPFAM" id="SSF57850">
    <property type="entry name" value="RING/U-box"/>
    <property type="match status" value="1"/>
</dbReference>
<evidence type="ECO:0000256" key="2">
    <source>
        <dbReference type="ARBA" id="ARBA00022771"/>
    </source>
</evidence>
<dbReference type="PROSITE" id="PS50089">
    <property type="entry name" value="ZF_RING_2"/>
    <property type="match status" value="1"/>
</dbReference>
<protein>
    <submittedName>
        <fullName evidence="7">RING-H2 zinc finger domain protein</fullName>
    </submittedName>
</protein>
<dbReference type="InterPro" id="IPR013083">
    <property type="entry name" value="Znf_RING/FYVE/PHD"/>
</dbReference>
<evidence type="ECO:0000256" key="3">
    <source>
        <dbReference type="ARBA" id="ARBA00022786"/>
    </source>
</evidence>
<dbReference type="InterPro" id="IPR001841">
    <property type="entry name" value="Znf_RING"/>
</dbReference>
<dbReference type="EMBL" id="MK500445">
    <property type="protein sequence ID" value="QBK89900.1"/>
    <property type="molecule type" value="Genomic_DNA"/>
</dbReference>
<evidence type="ECO:0000256" key="4">
    <source>
        <dbReference type="ARBA" id="ARBA00022833"/>
    </source>
</evidence>
<evidence type="ECO:0000256" key="1">
    <source>
        <dbReference type="ARBA" id="ARBA00022723"/>
    </source>
</evidence>
<keyword evidence="3" id="KW-0833">Ubl conjugation pathway</keyword>
<evidence type="ECO:0000313" key="7">
    <source>
        <dbReference type="EMBL" id="QBK89900.1"/>
    </source>
</evidence>
<evidence type="ECO:0000256" key="5">
    <source>
        <dbReference type="PROSITE-ProRule" id="PRU00175"/>
    </source>
</evidence>
<keyword evidence="2 5" id="KW-0863">Zinc-finger</keyword>
<dbReference type="Gene3D" id="3.30.40.10">
    <property type="entry name" value="Zinc/RING finger domain, C3HC4 (zinc finger)"/>
    <property type="match status" value="1"/>
</dbReference>